<dbReference type="RefSeq" id="WP_019399764.1">
    <property type="nucleotide sequence ID" value="NZ_VLJS01000071.1"/>
</dbReference>
<evidence type="ECO:0000313" key="3">
    <source>
        <dbReference type="Proteomes" id="UP000321583"/>
    </source>
</evidence>
<reference evidence="2 3" key="1">
    <citation type="submission" date="2019-07" db="EMBL/GenBank/DDBJ databases">
        <title>Genome sequencing of lignin-degrading bacterial isolates.</title>
        <authorList>
            <person name="Gladden J."/>
        </authorList>
    </citation>
    <scope>NUCLEOTIDE SEQUENCE [LARGE SCALE GENOMIC DNA]</scope>
    <source>
        <strain evidence="2 3">J19</strain>
    </source>
</reference>
<keyword evidence="1" id="KW-1133">Transmembrane helix</keyword>
<sequence length="121" mass="13913">MAKLLFSLRNVPDDEAADVRALLEQHGFQWYETGAGLLGFSAPGLWLRDAADYPRARALLDEYQEQRRVRLRAEAQERERRGEGESFLQLLRERPGFVLPRLAAILAVLALTLALPWWLLR</sequence>
<comment type="caution">
    <text evidence="2">The sequence shown here is derived from an EMBL/GenBank/DDBJ whole genome shotgun (WGS) entry which is preliminary data.</text>
</comment>
<dbReference type="AlphaFoldDB" id="A0A562DHB4"/>
<organism evidence="2 3">
    <name type="scientific">Pseudoxanthomonas taiwanensis J19</name>
    <dbReference type="NCBI Taxonomy" id="935569"/>
    <lineage>
        <taxon>Bacteria</taxon>
        <taxon>Pseudomonadati</taxon>
        <taxon>Pseudomonadota</taxon>
        <taxon>Gammaproteobacteria</taxon>
        <taxon>Lysobacterales</taxon>
        <taxon>Lysobacteraceae</taxon>
        <taxon>Pseudoxanthomonas</taxon>
    </lineage>
</organism>
<dbReference type="Pfam" id="PF19661">
    <property type="entry name" value="DUF6164"/>
    <property type="match status" value="1"/>
</dbReference>
<keyword evidence="1" id="KW-0812">Transmembrane</keyword>
<dbReference type="InterPro" id="IPR046162">
    <property type="entry name" value="DUF6164"/>
</dbReference>
<evidence type="ECO:0008006" key="4">
    <source>
        <dbReference type="Google" id="ProtNLM"/>
    </source>
</evidence>
<dbReference type="Proteomes" id="UP000321583">
    <property type="component" value="Unassembled WGS sequence"/>
</dbReference>
<gene>
    <name evidence="2" type="ORF">L613_004100000020</name>
</gene>
<keyword evidence="1" id="KW-0472">Membrane</keyword>
<feature type="transmembrane region" description="Helical" evidence="1">
    <location>
        <begin position="98"/>
        <end position="119"/>
    </location>
</feature>
<keyword evidence="3" id="KW-1185">Reference proteome</keyword>
<name>A0A562DHB4_9GAMM</name>
<evidence type="ECO:0000313" key="2">
    <source>
        <dbReference type="EMBL" id="TWH09018.1"/>
    </source>
</evidence>
<dbReference type="OrthoDB" id="5569385at2"/>
<dbReference type="EMBL" id="VLJS01000071">
    <property type="protein sequence ID" value="TWH09018.1"/>
    <property type="molecule type" value="Genomic_DNA"/>
</dbReference>
<accession>A0A562DHB4</accession>
<evidence type="ECO:0000256" key="1">
    <source>
        <dbReference type="SAM" id="Phobius"/>
    </source>
</evidence>
<protein>
    <recommendedName>
        <fullName evidence="4">Signal transducing protein</fullName>
    </recommendedName>
</protein>
<proteinExistence type="predicted"/>